<dbReference type="AlphaFoldDB" id="A0AAV7GER3"/>
<gene>
    <name evidence="1" type="ORF">IEQ34_016505</name>
</gene>
<sequence length="102" mass="11376">MIRKLMEMQSKTPLAVLIANSNQDLTGIPLVESKENEIRLDEFDEESLFHQEPPPRSLIRGKSRFLDEGKQGVNFMVKVVGWPTTMGGELGGASEKDLVESC</sequence>
<evidence type="ECO:0000313" key="1">
    <source>
        <dbReference type="EMBL" id="KAH0454581.1"/>
    </source>
</evidence>
<dbReference type="Proteomes" id="UP000775213">
    <property type="component" value="Unassembled WGS sequence"/>
</dbReference>
<evidence type="ECO:0000313" key="2">
    <source>
        <dbReference type="Proteomes" id="UP000775213"/>
    </source>
</evidence>
<comment type="caution">
    <text evidence="1">The sequence shown here is derived from an EMBL/GenBank/DDBJ whole genome shotgun (WGS) entry which is preliminary data.</text>
</comment>
<name>A0AAV7GER3_DENCH</name>
<organism evidence="1 2">
    <name type="scientific">Dendrobium chrysotoxum</name>
    <name type="common">Orchid</name>
    <dbReference type="NCBI Taxonomy" id="161865"/>
    <lineage>
        <taxon>Eukaryota</taxon>
        <taxon>Viridiplantae</taxon>
        <taxon>Streptophyta</taxon>
        <taxon>Embryophyta</taxon>
        <taxon>Tracheophyta</taxon>
        <taxon>Spermatophyta</taxon>
        <taxon>Magnoliopsida</taxon>
        <taxon>Liliopsida</taxon>
        <taxon>Asparagales</taxon>
        <taxon>Orchidaceae</taxon>
        <taxon>Epidendroideae</taxon>
        <taxon>Malaxideae</taxon>
        <taxon>Dendrobiinae</taxon>
        <taxon>Dendrobium</taxon>
    </lineage>
</organism>
<protein>
    <submittedName>
        <fullName evidence="1">Uncharacterized protein</fullName>
    </submittedName>
</protein>
<dbReference type="EMBL" id="JAGFBR010000015">
    <property type="protein sequence ID" value="KAH0454581.1"/>
    <property type="molecule type" value="Genomic_DNA"/>
</dbReference>
<keyword evidence="2" id="KW-1185">Reference proteome</keyword>
<proteinExistence type="predicted"/>
<accession>A0AAV7GER3</accession>
<reference evidence="1 2" key="1">
    <citation type="journal article" date="2021" name="Hortic Res">
        <title>Chromosome-scale assembly of the Dendrobium chrysotoxum genome enhances the understanding of orchid evolution.</title>
        <authorList>
            <person name="Zhang Y."/>
            <person name="Zhang G.Q."/>
            <person name="Zhang D."/>
            <person name="Liu X.D."/>
            <person name="Xu X.Y."/>
            <person name="Sun W.H."/>
            <person name="Yu X."/>
            <person name="Zhu X."/>
            <person name="Wang Z.W."/>
            <person name="Zhao X."/>
            <person name="Zhong W.Y."/>
            <person name="Chen H."/>
            <person name="Yin W.L."/>
            <person name="Huang T."/>
            <person name="Niu S.C."/>
            <person name="Liu Z.J."/>
        </authorList>
    </citation>
    <scope>NUCLEOTIDE SEQUENCE [LARGE SCALE GENOMIC DNA]</scope>
    <source>
        <strain evidence="1">Lindl</strain>
    </source>
</reference>